<dbReference type="InterPro" id="IPR001647">
    <property type="entry name" value="HTH_TetR"/>
</dbReference>
<dbReference type="Proteomes" id="UP000286038">
    <property type="component" value="Unassembled WGS sequence"/>
</dbReference>
<dbReference type="Gene3D" id="1.10.357.10">
    <property type="entry name" value="Tetracycline Repressor, domain 2"/>
    <property type="match status" value="1"/>
</dbReference>
<dbReference type="PANTHER" id="PTHR30055">
    <property type="entry name" value="HTH-TYPE TRANSCRIPTIONAL REGULATOR RUTR"/>
    <property type="match status" value="1"/>
</dbReference>
<dbReference type="SUPFAM" id="SSF46689">
    <property type="entry name" value="Homeodomain-like"/>
    <property type="match status" value="1"/>
</dbReference>
<dbReference type="EMBL" id="QRPV01000010">
    <property type="protein sequence ID" value="RHM42920.1"/>
    <property type="molecule type" value="Genomic_DNA"/>
</dbReference>
<keyword evidence="1" id="KW-0678">Repressor</keyword>
<protein>
    <submittedName>
        <fullName evidence="7">TetR/AcrR family transcriptional regulator</fullName>
    </submittedName>
</protein>
<accession>A0A412WYS6</accession>
<proteinExistence type="predicted"/>
<dbReference type="Proteomes" id="UP000283589">
    <property type="component" value="Unassembled WGS sequence"/>
</dbReference>
<organism evidence="7 9">
    <name type="scientific">Butyricimonas virosa</name>
    <dbReference type="NCBI Taxonomy" id="544645"/>
    <lineage>
        <taxon>Bacteria</taxon>
        <taxon>Pseudomonadati</taxon>
        <taxon>Bacteroidota</taxon>
        <taxon>Bacteroidia</taxon>
        <taxon>Bacteroidales</taxon>
        <taxon>Odoribacteraceae</taxon>
        <taxon>Butyricimonas</taxon>
    </lineage>
</organism>
<comment type="caution">
    <text evidence="7">The sequence shown here is derived from an EMBL/GenBank/DDBJ whole genome shotgun (WGS) entry which is preliminary data.</text>
</comment>
<evidence type="ECO:0000313" key="10">
    <source>
        <dbReference type="Proteomes" id="UP000286038"/>
    </source>
</evidence>
<dbReference type="AlphaFoldDB" id="A0A412WYS6"/>
<feature type="DNA-binding region" description="H-T-H motif" evidence="5">
    <location>
        <begin position="60"/>
        <end position="79"/>
    </location>
</feature>
<evidence type="ECO:0000256" key="3">
    <source>
        <dbReference type="ARBA" id="ARBA00023125"/>
    </source>
</evidence>
<evidence type="ECO:0000256" key="4">
    <source>
        <dbReference type="ARBA" id="ARBA00023163"/>
    </source>
</evidence>
<evidence type="ECO:0000313" key="9">
    <source>
        <dbReference type="Proteomes" id="UP000283589"/>
    </source>
</evidence>
<evidence type="ECO:0000256" key="5">
    <source>
        <dbReference type="PROSITE-ProRule" id="PRU00335"/>
    </source>
</evidence>
<dbReference type="STRING" id="1121130.GCA_000519105_03232"/>
<dbReference type="GO" id="GO:0003700">
    <property type="term" value="F:DNA-binding transcription factor activity"/>
    <property type="evidence" value="ECO:0007669"/>
    <property type="project" value="TreeGrafter"/>
</dbReference>
<evidence type="ECO:0000259" key="6">
    <source>
        <dbReference type="PROSITE" id="PS50977"/>
    </source>
</evidence>
<keyword evidence="2" id="KW-0805">Transcription regulation</keyword>
<evidence type="ECO:0000313" key="7">
    <source>
        <dbReference type="EMBL" id="RGV32919.1"/>
    </source>
</evidence>
<sequence length="243" mass="28323">MCCISGTIFVYFCTWKRFKCVSFPSTNTKTSAMEENIKQKRELIAAISDLFLRFGLRSTSMDDIANHLKISKKTLYQQFANKDDVVEQVMLYRRDEKIKNTDVNQLAKKNPIVVMSEIRDFMVSDLGSRLPANHFDLRKYHPAVYERVAKQEEESTKKFLVALLDNGIKQELFRKDIDKELQLYLLGKQLHFLKDPEITSKLEYPISVIISTIFINFIYAISTEKGLKEFERLKNTAKRPEDG</sequence>
<dbReference type="EMBL" id="QRZA01000016">
    <property type="protein sequence ID" value="RGV32919.1"/>
    <property type="molecule type" value="Genomic_DNA"/>
</dbReference>
<dbReference type="PANTHER" id="PTHR30055:SF175">
    <property type="entry name" value="HTH-TYPE TRANSCRIPTIONAL REPRESSOR KSTR2"/>
    <property type="match status" value="1"/>
</dbReference>
<evidence type="ECO:0000313" key="8">
    <source>
        <dbReference type="EMBL" id="RHM42920.1"/>
    </source>
</evidence>
<reference evidence="9 10" key="1">
    <citation type="submission" date="2018-08" db="EMBL/GenBank/DDBJ databases">
        <title>A genome reference for cultivated species of the human gut microbiota.</title>
        <authorList>
            <person name="Zou Y."/>
            <person name="Xue W."/>
            <person name="Luo G."/>
        </authorList>
    </citation>
    <scope>NUCLEOTIDE SEQUENCE [LARGE SCALE GENOMIC DNA]</scope>
    <source>
        <strain evidence="7 9">AF14-49</strain>
        <strain evidence="8 10">AF34-33</strain>
    </source>
</reference>
<gene>
    <name evidence="7" type="ORF">DWW18_12375</name>
    <name evidence="8" type="ORF">DWZ68_09755</name>
</gene>
<evidence type="ECO:0000256" key="2">
    <source>
        <dbReference type="ARBA" id="ARBA00023015"/>
    </source>
</evidence>
<name>A0A412WYS6_9BACT</name>
<feature type="domain" description="HTH tetR-type" evidence="6">
    <location>
        <begin position="37"/>
        <end position="97"/>
    </location>
</feature>
<dbReference type="PROSITE" id="PS50977">
    <property type="entry name" value="HTH_TETR_2"/>
    <property type="match status" value="1"/>
</dbReference>
<dbReference type="InterPro" id="IPR009057">
    <property type="entry name" value="Homeodomain-like_sf"/>
</dbReference>
<evidence type="ECO:0000256" key="1">
    <source>
        <dbReference type="ARBA" id="ARBA00022491"/>
    </source>
</evidence>
<keyword evidence="3 5" id="KW-0238">DNA-binding</keyword>
<dbReference type="InterPro" id="IPR050109">
    <property type="entry name" value="HTH-type_TetR-like_transc_reg"/>
</dbReference>
<keyword evidence="4" id="KW-0804">Transcription</keyword>
<dbReference type="Pfam" id="PF00440">
    <property type="entry name" value="TetR_N"/>
    <property type="match status" value="1"/>
</dbReference>
<dbReference type="GO" id="GO:0000976">
    <property type="term" value="F:transcription cis-regulatory region binding"/>
    <property type="evidence" value="ECO:0007669"/>
    <property type="project" value="TreeGrafter"/>
</dbReference>